<accession>A0A0C1U9X8</accession>
<organism evidence="2 3">
    <name type="scientific">Clostridium argentinense CDC 2741</name>
    <dbReference type="NCBI Taxonomy" id="1418104"/>
    <lineage>
        <taxon>Bacteria</taxon>
        <taxon>Bacillati</taxon>
        <taxon>Bacillota</taxon>
        <taxon>Clostridia</taxon>
        <taxon>Eubacteriales</taxon>
        <taxon>Clostridiaceae</taxon>
        <taxon>Clostridium</taxon>
    </lineage>
</organism>
<feature type="transmembrane region" description="Helical" evidence="1">
    <location>
        <begin position="60"/>
        <end position="79"/>
    </location>
</feature>
<proteinExistence type="predicted"/>
<keyword evidence="1" id="KW-0812">Transmembrane</keyword>
<protein>
    <submittedName>
        <fullName evidence="2">Putative membrane protein</fullName>
    </submittedName>
</protein>
<dbReference type="AlphaFoldDB" id="A0A0C1U9X8"/>
<dbReference type="EMBL" id="AYSO01000008">
    <property type="protein sequence ID" value="KIE48453.1"/>
    <property type="molecule type" value="Genomic_DNA"/>
</dbReference>
<dbReference type="SUPFAM" id="SSF103473">
    <property type="entry name" value="MFS general substrate transporter"/>
    <property type="match status" value="1"/>
</dbReference>
<dbReference type="InterPro" id="IPR036259">
    <property type="entry name" value="MFS_trans_sf"/>
</dbReference>
<sequence length="87" mass="9625">MCIRIIFSIAYPTVVITISKTFKDDAIYITGVIITAASIINMVLNNIIAKLNDLISSNLAFYIIPISLLISIIFVSLIYKDTKKTLA</sequence>
<evidence type="ECO:0000313" key="3">
    <source>
        <dbReference type="Proteomes" id="UP000031366"/>
    </source>
</evidence>
<reference evidence="2 3" key="1">
    <citation type="journal article" date="2015" name="Infect. Genet. Evol.">
        <title>Genomic sequences of six botulinum neurotoxin-producing strains representing three clostridial species illustrate the mobility and diversity of botulinum neurotoxin genes.</title>
        <authorList>
            <person name="Smith T.J."/>
            <person name="Hill K.K."/>
            <person name="Xie G."/>
            <person name="Foley B.T."/>
            <person name="Williamson C.H."/>
            <person name="Foster J.T."/>
            <person name="Johnson S.L."/>
            <person name="Chertkov O."/>
            <person name="Teshima H."/>
            <person name="Gibbons H.S."/>
            <person name="Johnsky L.A."/>
            <person name="Karavis M.A."/>
            <person name="Smith L.A."/>
        </authorList>
    </citation>
    <scope>NUCLEOTIDE SEQUENCE [LARGE SCALE GENOMIC DNA]</scope>
    <source>
        <strain evidence="2 3">CDC 2741</strain>
    </source>
</reference>
<dbReference type="Proteomes" id="UP000031366">
    <property type="component" value="Unassembled WGS sequence"/>
</dbReference>
<evidence type="ECO:0000313" key="2">
    <source>
        <dbReference type="EMBL" id="KIE48453.1"/>
    </source>
</evidence>
<dbReference type="RefSeq" id="WP_236887414.1">
    <property type="nucleotide sequence ID" value="NZ_AYSO01000008.1"/>
</dbReference>
<name>A0A0C1U9X8_9CLOT</name>
<feature type="transmembrane region" description="Helical" evidence="1">
    <location>
        <begin position="26"/>
        <end position="48"/>
    </location>
</feature>
<gene>
    <name evidence="2" type="ORF">U732_4293</name>
</gene>
<comment type="caution">
    <text evidence="2">The sequence shown here is derived from an EMBL/GenBank/DDBJ whole genome shotgun (WGS) entry which is preliminary data.</text>
</comment>
<evidence type="ECO:0000256" key="1">
    <source>
        <dbReference type="SAM" id="Phobius"/>
    </source>
</evidence>
<keyword evidence="1" id="KW-1133">Transmembrane helix</keyword>
<keyword evidence="3" id="KW-1185">Reference proteome</keyword>
<keyword evidence="1" id="KW-0472">Membrane</keyword>